<dbReference type="InterPro" id="IPR040946">
    <property type="entry name" value="CBM46"/>
</dbReference>
<comment type="caution">
    <text evidence="3">The sequence shown here is derived from an EMBL/GenBank/DDBJ whole genome shotgun (WGS) entry which is preliminary data.</text>
</comment>
<organism evidence="3 4">
    <name type="scientific">Plantactinospora sonchi</name>
    <dbReference type="NCBI Taxonomy" id="1544735"/>
    <lineage>
        <taxon>Bacteria</taxon>
        <taxon>Bacillati</taxon>
        <taxon>Actinomycetota</taxon>
        <taxon>Actinomycetes</taxon>
        <taxon>Micromonosporales</taxon>
        <taxon>Micromonosporaceae</taxon>
        <taxon>Plantactinospora</taxon>
    </lineage>
</organism>
<gene>
    <name evidence="3" type="ORF">V1633_30285</name>
</gene>
<accession>A0ABU7S230</accession>
<dbReference type="Proteomes" id="UP001332243">
    <property type="component" value="Unassembled WGS sequence"/>
</dbReference>
<evidence type="ECO:0000313" key="3">
    <source>
        <dbReference type="EMBL" id="MEE6262777.1"/>
    </source>
</evidence>
<evidence type="ECO:0000313" key="4">
    <source>
        <dbReference type="Proteomes" id="UP001332243"/>
    </source>
</evidence>
<name>A0ABU7S230_9ACTN</name>
<protein>
    <recommendedName>
        <fullName evidence="2">Endoglucanase B carbohydrate binding domain-containing protein</fullName>
    </recommendedName>
</protein>
<keyword evidence="4" id="KW-1185">Reference proteome</keyword>
<reference evidence="3 4" key="1">
    <citation type="submission" date="2024-01" db="EMBL/GenBank/DDBJ databases">
        <title>Genome insights into Plantactinospora sonchi sp. nov.</title>
        <authorList>
            <person name="Wang L."/>
        </authorList>
    </citation>
    <scope>NUCLEOTIDE SEQUENCE [LARGE SCALE GENOMIC DNA]</scope>
    <source>
        <strain evidence="3 4">NEAU-QY2</strain>
    </source>
</reference>
<proteinExistence type="predicted"/>
<dbReference type="EMBL" id="JAZGQK010000031">
    <property type="protein sequence ID" value="MEE6262777.1"/>
    <property type="molecule type" value="Genomic_DNA"/>
</dbReference>
<dbReference type="RefSeq" id="WP_331217717.1">
    <property type="nucleotide sequence ID" value="NZ_JAZGQK010000031.1"/>
</dbReference>
<evidence type="ECO:0000259" key="2">
    <source>
        <dbReference type="Pfam" id="PF18448"/>
    </source>
</evidence>
<sequence length="96" mass="10256">MAAPDSQYRPRRASTAHAGFAATGVAPVGTQRPSATPQWIPVHGIRSRSPLTPPLKPEFFAEVNDGTVTLTFHFWSGTQLTYRLTKSGTSVTGSTA</sequence>
<dbReference type="Pfam" id="PF18448">
    <property type="entry name" value="CBM46"/>
    <property type="match status" value="1"/>
</dbReference>
<feature type="region of interest" description="Disordered" evidence="1">
    <location>
        <begin position="1"/>
        <end position="20"/>
    </location>
</feature>
<evidence type="ECO:0000256" key="1">
    <source>
        <dbReference type="SAM" id="MobiDB-lite"/>
    </source>
</evidence>
<feature type="domain" description="Endoglucanase B carbohydrate binding" evidence="2">
    <location>
        <begin position="55"/>
        <end position="93"/>
    </location>
</feature>